<evidence type="ECO:0000256" key="1">
    <source>
        <dbReference type="ARBA" id="ARBA00022679"/>
    </source>
</evidence>
<dbReference type="STRING" id="200361.A0A453LFJ5"/>
<dbReference type="AlphaFoldDB" id="A0A453LFJ5"/>
<reference evidence="5" key="2">
    <citation type="journal article" date="2017" name="Nat. Plants">
        <title>The Aegilops tauschii genome reveals multiple impacts of transposons.</title>
        <authorList>
            <person name="Zhao G."/>
            <person name="Zou C."/>
            <person name="Li K."/>
            <person name="Wang K."/>
            <person name="Li T."/>
            <person name="Gao L."/>
            <person name="Zhang X."/>
            <person name="Wang H."/>
            <person name="Yang Z."/>
            <person name="Liu X."/>
            <person name="Jiang W."/>
            <person name="Mao L."/>
            <person name="Kong X."/>
            <person name="Jiao Y."/>
            <person name="Jia J."/>
        </authorList>
    </citation>
    <scope>NUCLEOTIDE SEQUENCE [LARGE SCALE GENOMIC DNA]</scope>
    <source>
        <strain evidence="5">cv. AL8/78</strain>
    </source>
</reference>
<dbReference type="GO" id="GO:0016747">
    <property type="term" value="F:acyltransferase activity, transferring groups other than amino-acyl groups"/>
    <property type="evidence" value="ECO:0007669"/>
    <property type="project" value="UniProtKB-ARBA"/>
</dbReference>
<dbReference type="EnsemblPlants" id="AET5Gv20742800.2">
    <property type="protein sequence ID" value="AET5Gv20742800.2"/>
    <property type="gene ID" value="AET5Gv20742800"/>
</dbReference>
<dbReference type="PANTHER" id="PTHR31625">
    <property type="match status" value="1"/>
</dbReference>
<evidence type="ECO:0000313" key="5">
    <source>
        <dbReference type="Proteomes" id="UP000015105"/>
    </source>
</evidence>
<dbReference type="InterPro" id="IPR051504">
    <property type="entry name" value="Plant_metabolite_acyltrans"/>
</dbReference>
<reference evidence="4" key="3">
    <citation type="journal article" date="2017" name="Nature">
        <title>Genome sequence of the progenitor of the wheat D genome Aegilops tauschii.</title>
        <authorList>
            <person name="Luo M.C."/>
            <person name="Gu Y.Q."/>
            <person name="Puiu D."/>
            <person name="Wang H."/>
            <person name="Twardziok S.O."/>
            <person name="Deal K.R."/>
            <person name="Huo N."/>
            <person name="Zhu T."/>
            <person name="Wang L."/>
            <person name="Wang Y."/>
            <person name="McGuire P.E."/>
            <person name="Liu S."/>
            <person name="Long H."/>
            <person name="Ramasamy R.K."/>
            <person name="Rodriguez J.C."/>
            <person name="Van S.L."/>
            <person name="Yuan L."/>
            <person name="Wang Z."/>
            <person name="Xia Z."/>
            <person name="Xiao L."/>
            <person name="Anderson O.D."/>
            <person name="Ouyang S."/>
            <person name="Liang Y."/>
            <person name="Zimin A.V."/>
            <person name="Pertea G."/>
            <person name="Qi P."/>
            <person name="Bennetzen J.L."/>
            <person name="Dai X."/>
            <person name="Dawson M.W."/>
            <person name="Muller H.G."/>
            <person name="Kugler K."/>
            <person name="Rivarola-Duarte L."/>
            <person name="Spannagl M."/>
            <person name="Mayer K.F.X."/>
            <person name="Lu F.H."/>
            <person name="Bevan M.W."/>
            <person name="Leroy P."/>
            <person name="Li P."/>
            <person name="You F.M."/>
            <person name="Sun Q."/>
            <person name="Liu Z."/>
            <person name="Lyons E."/>
            <person name="Wicker T."/>
            <person name="Salzberg S.L."/>
            <person name="Devos K.M."/>
            <person name="Dvorak J."/>
        </authorList>
    </citation>
    <scope>NUCLEOTIDE SEQUENCE [LARGE SCALE GENOMIC DNA]</scope>
    <source>
        <strain evidence="4">cv. AL8/78</strain>
    </source>
</reference>
<evidence type="ECO:0000313" key="4">
    <source>
        <dbReference type="EnsemblPlants" id="AET5Gv20742800.2"/>
    </source>
</evidence>
<dbReference type="Gene3D" id="3.30.559.10">
    <property type="entry name" value="Chloramphenicol acetyltransferase-like domain"/>
    <property type="match status" value="1"/>
</dbReference>
<dbReference type="EnsemblPlants" id="AET5Gv20742800.1">
    <property type="protein sequence ID" value="AET5Gv20742800.1"/>
    <property type="gene ID" value="AET5Gv20742800"/>
</dbReference>
<accession>A0A453LFJ5</accession>
<sequence>MGLHSGARCPTGLRVPRPRVCVGVSVHHAACHDASATLFVQTWAAAYHLGDALDSADPSQAVLLPPPPVLDRSLVADPDDLLGKTLAGMSRLASGPPPTRPPASRVSASVYGDRVLPPGARPDRRDQGRGGGRTGALAHAVVRGGVGAGMGVPAAEPVRGR</sequence>
<dbReference type="Gramene" id="AET5Gv20742800.3">
    <property type="protein sequence ID" value="AET5Gv20742800.3"/>
    <property type="gene ID" value="AET5Gv20742800"/>
</dbReference>
<dbReference type="Gramene" id="AET5Gv20742800.1">
    <property type="protein sequence ID" value="AET5Gv20742800.1"/>
    <property type="gene ID" value="AET5Gv20742800"/>
</dbReference>
<evidence type="ECO:0000256" key="2">
    <source>
        <dbReference type="ARBA" id="ARBA00023315"/>
    </source>
</evidence>
<protein>
    <recommendedName>
        <fullName evidence="6">Anthocyanin 5-aromatic acyltransferase</fullName>
    </recommendedName>
</protein>
<organism evidence="4 5">
    <name type="scientific">Aegilops tauschii subsp. strangulata</name>
    <name type="common">Goatgrass</name>
    <dbReference type="NCBI Taxonomy" id="200361"/>
    <lineage>
        <taxon>Eukaryota</taxon>
        <taxon>Viridiplantae</taxon>
        <taxon>Streptophyta</taxon>
        <taxon>Embryophyta</taxon>
        <taxon>Tracheophyta</taxon>
        <taxon>Spermatophyta</taxon>
        <taxon>Magnoliopsida</taxon>
        <taxon>Liliopsida</taxon>
        <taxon>Poales</taxon>
        <taxon>Poaceae</taxon>
        <taxon>BOP clade</taxon>
        <taxon>Pooideae</taxon>
        <taxon>Triticodae</taxon>
        <taxon>Triticeae</taxon>
        <taxon>Triticinae</taxon>
        <taxon>Aegilops</taxon>
    </lineage>
</organism>
<keyword evidence="2" id="KW-0012">Acyltransferase</keyword>
<proteinExistence type="predicted"/>
<dbReference type="InterPro" id="IPR023213">
    <property type="entry name" value="CAT-like_dom_sf"/>
</dbReference>
<reference evidence="5" key="1">
    <citation type="journal article" date="2014" name="Science">
        <title>Ancient hybridizations among the ancestral genomes of bread wheat.</title>
        <authorList>
            <consortium name="International Wheat Genome Sequencing Consortium,"/>
            <person name="Marcussen T."/>
            <person name="Sandve S.R."/>
            <person name="Heier L."/>
            <person name="Spannagl M."/>
            <person name="Pfeifer M."/>
            <person name="Jakobsen K.S."/>
            <person name="Wulff B.B."/>
            <person name="Steuernagel B."/>
            <person name="Mayer K.F."/>
            <person name="Olsen O.A."/>
        </authorList>
    </citation>
    <scope>NUCLEOTIDE SEQUENCE [LARGE SCALE GENOMIC DNA]</scope>
    <source>
        <strain evidence="5">cv. AL8/78</strain>
    </source>
</reference>
<name>A0A453LFJ5_AEGTS</name>
<evidence type="ECO:0000256" key="3">
    <source>
        <dbReference type="SAM" id="MobiDB-lite"/>
    </source>
</evidence>
<evidence type="ECO:0008006" key="6">
    <source>
        <dbReference type="Google" id="ProtNLM"/>
    </source>
</evidence>
<keyword evidence="5" id="KW-1185">Reference proteome</keyword>
<reference evidence="4" key="4">
    <citation type="submission" date="2019-03" db="UniProtKB">
        <authorList>
            <consortium name="EnsemblPlants"/>
        </authorList>
    </citation>
    <scope>IDENTIFICATION</scope>
</reference>
<reference evidence="4" key="5">
    <citation type="journal article" date="2021" name="G3 (Bethesda)">
        <title>Aegilops tauschii genome assembly Aet v5.0 features greater sequence contiguity and improved annotation.</title>
        <authorList>
            <person name="Wang L."/>
            <person name="Zhu T."/>
            <person name="Rodriguez J.C."/>
            <person name="Deal K.R."/>
            <person name="Dubcovsky J."/>
            <person name="McGuire P.E."/>
            <person name="Lux T."/>
            <person name="Spannagl M."/>
            <person name="Mayer K.F.X."/>
            <person name="Baldrich P."/>
            <person name="Meyers B.C."/>
            <person name="Huo N."/>
            <person name="Gu Y.Q."/>
            <person name="Zhou H."/>
            <person name="Devos K.M."/>
            <person name="Bennetzen J.L."/>
            <person name="Unver T."/>
            <person name="Budak H."/>
            <person name="Gulick P.J."/>
            <person name="Galiba G."/>
            <person name="Kalapos B."/>
            <person name="Nelson D.R."/>
            <person name="Li P."/>
            <person name="You F.M."/>
            <person name="Luo M.C."/>
            <person name="Dvorak J."/>
        </authorList>
    </citation>
    <scope>NUCLEOTIDE SEQUENCE [LARGE SCALE GENOMIC DNA]</scope>
    <source>
        <strain evidence="4">cv. AL8/78</strain>
    </source>
</reference>
<dbReference type="Gramene" id="AET5Gv20742800.2">
    <property type="protein sequence ID" value="AET5Gv20742800.2"/>
    <property type="gene ID" value="AET5Gv20742800"/>
</dbReference>
<dbReference type="Proteomes" id="UP000015105">
    <property type="component" value="Chromosome 5D"/>
</dbReference>
<keyword evidence="1" id="KW-0808">Transferase</keyword>
<dbReference type="EnsemblPlants" id="AET5Gv20742800.3">
    <property type="protein sequence ID" value="AET5Gv20742800.3"/>
    <property type="gene ID" value="AET5Gv20742800"/>
</dbReference>
<feature type="region of interest" description="Disordered" evidence="3">
    <location>
        <begin position="88"/>
        <end position="134"/>
    </location>
</feature>